<dbReference type="PANTHER" id="PTHR10459:SF108">
    <property type="entry name" value="POLY [ADP-RIBOSE] POLYMERASE"/>
    <property type="match status" value="1"/>
</dbReference>
<sequence>MFAIDADGRSPMHYAAKHGQSTLLRYLCARHAPNMTDNAGLSELWYAAASGHAECAKILLEAGAQVNLSSKDHDSVLLAATKTNNAVLVQHLLHAGAALDDDTAYDRANAVMWCCQHGFADTLSLLVKGGACLSTPSRIPYKHDDIETDVVLPPLLVADGDLFPLLVRGGADLNVYGPEIKPFNSESAFLYFSRQKNTDRLKLMLDHAVDVNQCEKTSGRSIFYSYLFDEKFKRDLPFIWERLLRMPSVQVTQPDPVTQMTPLEYFIRKHDAVVVDRLLELGADPTILSAATDRVSLYASQGPVNAFFHAVAQNDLAILQKLCEHTPAVDWHMTDEGGATIISFAVRSAQGYSYQNTEMLKYLQKAMGDVYLTVFEKPDNQGLRPADYACRQRHDLLYQALLELGVAPADADQDMEDAMEQDNNFIPSQEVEAAAEAERAALELQEKEKAKSDDEKKDEDAQDKIDSYSGMQTYGRLVHDETHPDRPLDIMLQKIDINSYNSFNMFYKMSVIYNTVLDVYVLWTRWGSFGEEGMHQKTPYLTLPEAVAEFRSIFRSKSGNTWDDYLEGNFEAKPGRFELIRARPPRKLPVLHPLDLADALAVAPSQLPRPIHETMQVVADFDLLVDTYKQLGLDVPVGQVPQSSIDEAYLIMKRIQATQTKLEEMRSNLDTAEKHAKRRELVHKLCQDSTAYYRLLPRANDKKRGISALHNKSTIDEEMGRLNNVSYVNFAAQVVLAARHHAREINPLDYSYRALQCGFEYMPKETVDFTMVSEYLRTTAKQRAHWQVEHLFKVDRFEERERFSPYANTANRMLLWHGSHVANFMGILKQGLRPKPAAAGHNGSLYGNGIYFADMFCKSISYAGQKEQHKGYALLALCEVALGNECEMTYHNRLQFEEGDYQSVKGLGEEGPNPANIIYDDSGVKIPMGPSIKYDYSRREVYTRPLVNMNEYVVYDESRVRIRYLVLVRDTSLCSLCQQKAQDLRALGNIKIERDYIRLPKNEFGLYDALTVRAYAVSKGTDCKELVEQHLDDWLETRKYSK</sequence>
<feature type="region of interest" description="Disordered" evidence="9">
    <location>
        <begin position="445"/>
        <end position="464"/>
    </location>
</feature>
<dbReference type="AlphaFoldDB" id="A0A1X2HVS3"/>
<dbReference type="Gene3D" id="1.20.142.10">
    <property type="entry name" value="Poly(ADP-ribose) polymerase, regulatory domain"/>
    <property type="match status" value="1"/>
</dbReference>
<keyword evidence="5 8" id="KW-0520">NAD</keyword>
<evidence type="ECO:0000256" key="9">
    <source>
        <dbReference type="SAM" id="MobiDB-lite"/>
    </source>
</evidence>
<dbReference type="GO" id="GO:0016779">
    <property type="term" value="F:nucleotidyltransferase activity"/>
    <property type="evidence" value="ECO:0007669"/>
    <property type="project" value="UniProtKB-KW"/>
</dbReference>
<dbReference type="Gene3D" id="1.25.40.20">
    <property type="entry name" value="Ankyrin repeat-containing domain"/>
    <property type="match status" value="2"/>
</dbReference>
<organism evidence="13 14">
    <name type="scientific">Syncephalastrum racemosum</name>
    <name type="common">Filamentous fungus</name>
    <dbReference type="NCBI Taxonomy" id="13706"/>
    <lineage>
        <taxon>Eukaryota</taxon>
        <taxon>Fungi</taxon>
        <taxon>Fungi incertae sedis</taxon>
        <taxon>Mucoromycota</taxon>
        <taxon>Mucoromycotina</taxon>
        <taxon>Mucoromycetes</taxon>
        <taxon>Mucorales</taxon>
        <taxon>Syncephalastraceae</taxon>
        <taxon>Syncephalastrum</taxon>
    </lineage>
</organism>
<dbReference type="Proteomes" id="UP000242180">
    <property type="component" value="Unassembled WGS sequence"/>
</dbReference>
<dbReference type="InterPro" id="IPR036616">
    <property type="entry name" value="Poly(ADP-ribose)pol_reg_dom_sf"/>
</dbReference>
<proteinExistence type="predicted"/>
<dbReference type="OrthoDB" id="2017365at2759"/>
<dbReference type="InterPro" id="IPR002110">
    <property type="entry name" value="Ankyrin_rpt"/>
</dbReference>
<evidence type="ECO:0000259" key="12">
    <source>
        <dbReference type="PROSITE" id="PS51977"/>
    </source>
</evidence>
<dbReference type="CDD" id="cd01437">
    <property type="entry name" value="parp_like"/>
    <property type="match status" value="1"/>
</dbReference>
<dbReference type="GO" id="GO:0003950">
    <property type="term" value="F:NAD+ poly-ADP-ribosyltransferase activity"/>
    <property type="evidence" value="ECO:0007669"/>
    <property type="project" value="UniProtKB-UniRule"/>
</dbReference>
<protein>
    <recommendedName>
        <fullName evidence="8">Poly [ADP-ribose] polymerase</fullName>
        <shortName evidence="8">PARP</shortName>
        <ecNumber evidence="8">2.4.2.-</ecNumber>
    </recommendedName>
</protein>
<dbReference type="PROSITE" id="PS50088">
    <property type="entry name" value="ANK_REPEAT"/>
    <property type="match status" value="2"/>
</dbReference>
<evidence type="ECO:0000256" key="8">
    <source>
        <dbReference type="RuleBase" id="RU362114"/>
    </source>
</evidence>
<keyword evidence="14" id="KW-1185">Reference proteome</keyword>
<dbReference type="Gene3D" id="3.90.228.10">
    <property type="match status" value="1"/>
</dbReference>
<dbReference type="EC" id="2.4.2.-" evidence="8"/>
<name>A0A1X2HVS3_SYNRA</name>
<keyword evidence="2 8" id="KW-0328">Glycosyltransferase</keyword>
<feature type="repeat" description="ANK" evidence="7">
    <location>
        <begin position="39"/>
        <end position="71"/>
    </location>
</feature>
<dbReference type="STRING" id="13706.A0A1X2HVS3"/>
<dbReference type="SMART" id="SM00773">
    <property type="entry name" value="WGR"/>
    <property type="match status" value="1"/>
</dbReference>
<evidence type="ECO:0000313" key="14">
    <source>
        <dbReference type="Proteomes" id="UP000242180"/>
    </source>
</evidence>
<dbReference type="SUPFAM" id="SSF48403">
    <property type="entry name" value="Ankyrin repeat"/>
    <property type="match status" value="1"/>
</dbReference>
<dbReference type="GO" id="GO:1990404">
    <property type="term" value="F:NAD+-protein mono-ADP-ribosyltransferase activity"/>
    <property type="evidence" value="ECO:0007669"/>
    <property type="project" value="TreeGrafter"/>
</dbReference>
<feature type="domain" description="PARP catalytic" evidence="10">
    <location>
        <begin position="746"/>
        <end position="977"/>
    </location>
</feature>
<evidence type="ECO:0000256" key="6">
    <source>
        <dbReference type="ARBA" id="ARBA00023242"/>
    </source>
</evidence>
<evidence type="ECO:0000256" key="4">
    <source>
        <dbReference type="ARBA" id="ARBA00022695"/>
    </source>
</evidence>
<evidence type="ECO:0000256" key="2">
    <source>
        <dbReference type="ARBA" id="ARBA00022676"/>
    </source>
</evidence>
<dbReference type="InterPro" id="IPR004102">
    <property type="entry name" value="Poly(ADP-ribose)pol_reg_dom"/>
</dbReference>
<dbReference type="Pfam" id="PF12796">
    <property type="entry name" value="Ank_2"/>
    <property type="match status" value="1"/>
</dbReference>
<dbReference type="CDD" id="cd07997">
    <property type="entry name" value="WGR_PARP"/>
    <property type="match status" value="1"/>
</dbReference>
<dbReference type="Pfam" id="PF02877">
    <property type="entry name" value="PARP_reg"/>
    <property type="match status" value="1"/>
</dbReference>
<evidence type="ECO:0000256" key="5">
    <source>
        <dbReference type="ARBA" id="ARBA00023027"/>
    </source>
</evidence>
<dbReference type="PROSITE" id="PS51059">
    <property type="entry name" value="PARP_CATALYTIC"/>
    <property type="match status" value="1"/>
</dbReference>
<dbReference type="PROSITE" id="PS51977">
    <property type="entry name" value="WGR"/>
    <property type="match status" value="1"/>
</dbReference>
<dbReference type="InterPro" id="IPR036930">
    <property type="entry name" value="WGR_dom_sf"/>
</dbReference>
<dbReference type="PROSITE" id="PS51060">
    <property type="entry name" value="PARP_ALPHA_HD"/>
    <property type="match status" value="1"/>
</dbReference>
<feature type="domain" description="WGR" evidence="12">
    <location>
        <begin position="474"/>
        <end position="577"/>
    </location>
</feature>
<dbReference type="InterPro" id="IPR008893">
    <property type="entry name" value="WGR_domain"/>
</dbReference>
<evidence type="ECO:0000259" key="11">
    <source>
        <dbReference type="PROSITE" id="PS51060"/>
    </source>
</evidence>
<dbReference type="EMBL" id="MCGN01000001">
    <property type="protein sequence ID" value="ORZ03584.1"/>
    <property type="molecule type" value="Genomic_DNA"/>
</dbReference>
<dbReference type="InterPro" id="IPR050800">
    <property type="entry name" value="ARTD/PARP"/>
</dbReference>
<evidence type="ECO:0000256" key="1">
    <source>
        <dbReference type="ARBA" id="ARBA00004123"/>
    </source>
</evidence>
<keyword evidence="4" id="KW-0548">Nucleotidyltransferase</keyword>
<dbReference type="InParanoid" id="A0A1X2HVS3"/>
<evidence type="ECO:0000256" key="7">
    <source>
        <dbReference type="PROSITE-ProRule" id="PRU00023"/>
    </source>
</evidence>
<keyword evidence="6" id="KW-0539">Nucleus</keyword>
<keyword evidence="7" id="KW-0040">ANK repeat</keyword>
<dbReference type="SUPFAM" id="SSF142921">
    <property type="entry name" value="WGR domain-like"/>
    <property type="match status" value="1"/>
</dbReference>
<dbReference type="GO" id="GO:0006302">
    <property type="term" value="P:double-strand break repair"/>
    <property type="evidence" value="ECO:0007669"/>
    <property type="project" value="TreeGrafter"/>
</dbReference>
<dbReference type="SUPFAM" id="SSF56399">
    <property type="entry name" value="ADP-ribosylation"/>
    <property type="match status" value="1"/>
</dbReference>
<reference evidence="13 14" key="1">
    <citation type="submission" date="2016-07" db="EMBL/GenBank/DDBJ databases">
        <title>Pervasive Adenine N6-methylation of Active Genes in Fungi.</title>
        <authorList>
            <consortium name="DOE Joint Genome Institute"/>
            <person name="Mondo S.J."/>
            <person name="Dannebaum R.O."/>
            <person name="Kuo R.C."/>
            <person name="Labutti K."/>
            <person name="Haridas S."/>
            <person name="Kuo A."/>
            <person name="Salamov A."/>
            <person name="Ahrendt S.R."/>
            <person name="Lipzen A."/>
            <person name="Sullivan W."/>
            <person name="Andreopoulos W.B."/>
            <person name="Clum A."/>
            <person name="Lindquist E."/>
            <person name="Daum C."/>
            <person name="Ramamoorthy G.K."/>
            <person name="Gryganskyi A."/>
            <person name="Culley D."/>
            <person name="Magnuson J.K."/>
            <person name="James T.Y."/>
            <person name="O'Malley M.A."/>
            <person name="Stajich J.E."/>
            <person name="Spatafora J.W."/>
            <person name="Visel A."/>
            <person name="Grigoriev I.V."/>
        </authorList>
    </citation>
    <scope>NUCLEOTIDE SEQUENCE [LARGE SCALE GENOMIC DNA]</scope>
    <source>
        <strain evidence="13 14">NRRL 2496</strain>
    </source>
</reference>
<dbReference type="GO" id="GO:0070212">
    <property type="term" value="P:protein poly-ADP-ribosylation"/>
    <property type="evidence" value="ECO:0007669"/>
    <property type="project" value="TreeGrafter"/>
</dbReference>
<dbReference type="Pfam" id="PF00644">
    <property type="entry name" value="PARP"/>
    <property type="match status" value="1"/>
</dbReference>
<dbReference type="Pfam" id="PF05406">
    <property type="entry name" value="WGR"/>
    <property type="match status" value="1"/>
</dbReference>
<accession>A0A1X2HVS3</accession>
<evidence type="ECO:0000313" key="13">
    <source>
        <dbReference type="EMBL" id="ORZ03584.1"/>
    </source>
</evidence>
<evidence type="ECO:0000259" key="10">
    <source>
        <dbReference type="PROSITE" id="PS51059"/>
    </source>
</evidence>
<dbReference type="InterPro" id="IPR012317">
    <property type="entry name" value="Poly(ADP-ribose)pol_cat_dom"/>
</dbReference>
<feature type="repeat" description="ANK" evidence="7">
    <location>
        <begin position="7"/>
        <end position="27"/>
    </location>
</feature>
<dbReference type="GO" id="GO:0005730">
    <property type="term" value="C:nucleolus"/>
    <property type="evidence" value="ECO:0007669"/>
    <property type="project" value="TreeGrafter"/>
</dbReference>
<dbReference type="PANTHER" id="PTHR10459">
    <property type="entry name" value="DNA LIGASE"/>
    <property type="match status" value="1"/>
</dbReference>
<dbReference type="PRINTS" id="PR01415">
    <property type="entry name" value="ANKYRIN"/>
</dbReference>
<gene>
    <name evidence="13" type="ORF">BCR43DRAFT_55780</name>
</gene>
<comment type="subcellular location">
    <subcellularLocation>
        <location evidence="1">Nucleus</location>
    </subcellularLocation>
</comment>
<dbReference type="InterPro" id="IPR036770">
    <property type="entry name" value="Ankyrin_rpt-contain_sf"/>
</dbReference>
<dbReference type="PROSITE" id="PS50297">
    <property type="entry name" value="ANK_REP_REGION"/>
    <property type="match status" value="2"/>
</dbReference>
<keyword evidence="3 8" id="KW-0808">Transferase</keyword>
<dbReference type="SMART" id="SM00248">
    <property type="entry name" value="ANK"/>
    <property type="match status" value="9"/>
</dbReference>
<evidence type="ECO:0000256" key="3">
    <source>
        <dbReference type="ARBA" id="ARBA00022679"/>
    </source>
</evidence>
<dbReference type="SUPFAM" id="SSF47587">
    <property type="entry name" value="Domain of poly(ADP-ribose) polymerase"/>
    <property type="match status" value="1"/>
</dbReference>
<feature type="domain" description="PARP alpha-helical" evidence="11">
    <location>
        <begin position="604"/>
        <end position="736"/>
    </location>
</feature>
<comment type="caution">
    <text evidence="13">The sequence shown here is derived from an EMBL/GenBank/DDBJ whole genome shotgun (WGS) entry which is preliminary data.</text>
</comment>